<dbReference type="WBParaSite" id="nRc.2.0.1.t39363-RA">
    <property type="protein sequence ID" value="nRc.2.0.1.t39363-RA"/>
    <property type="gene ID" value="nRc.2.0.1.g39363"/>
</dbReference>
<organism evidence="2 3">
    <name type="scientific">Romanomermis culicivorax</name>
    <name type="common">Nematode worm</name>
    <dbReference type="NCBI Taxonomy" id="13658"/>
    <lineage>
        <taxon>Eukaryota</taxon>
        <taxon>Metazoa</taxon>
        <taxon>Ecdysozoa</taxon>
        <taxon>Nematoda</taxon>
        <taxon>Enoplea</taxon>
        <taxon>Dorylaimia</taxon>
        <taxon>Mermithida</taxon>
        <taxon>Mermithoidea</taxon>
        <taxon>Mermithidae</taxon>
        <taxon>Romanomermis</taxon>
    </lineage>
</organism>
<sequence>MANARCQRTEWIASPFLVRKLKVPRDLPPISSNPLKNRTRFLSPTMGNSQRQSATFADS</sequence>
<feature type="region of interest" description="Disordered" evidence="1">
    <location>
        <begin position="27"/>
        <end position="59"/>
    </location>
</feature>
<dbReference type="Proteomes" id="UP000887565">
    <property type="component" value="Unplaced"/>
</dbReference>
<name>A0A915KLQ1_ROMCU</name>
<feature type="compositionally biased region" description="Polar residues" evidence="1">
    <location>
        <begin position="30"/>
        <end position="59"/>
    </location>
</feature>
<evidence type="ECO:0000313" key="2">
    <source>
        <dbReference type="Proteomes" id="UP000887565"/>
    </source>
</evidence>
<evidence type="ECO:0000313" key="3">
    <source>
        <dbReference type="WBParaSite" id="nRc.2.0.1.t39363-RA"/>
    </source>
</evidence>
<dbReference type="AlphaFoldDB" id="A0A915KLQ1"/>
<reference evidence="3" key="1">
    <citation type="submission" date="2022-11" db="UniProtKB">
        <authorList>
            <consortium name="WormBaseParasite"/>
        </authorList>
    </citation>
    <scope>IDENTIFICATION</scope>
</reference>
<evidence type="ECO:0000256" key="1">
    <source>
        <dbReference type="SAM" id="MobiDB-lite"/>
    </source>
</evidence>
<accession>A0A915KLQ1</accession>
<keyword evidence="2" id="KW-1185">Reference proteome</keyword>
<proteinExistence type="predicted"/>
<protein>
    <submittedName>
        <fullName evidence="3">Uncharacterized protein</fullName>
    </submittedName>
</protein>